<keyword evidence="8" id="KW-0718">Serine biosynthesis</keyword>
<evidence type="ECO:0000256" key="4">
    <source>
        <dbReference type="ARBA" id="ARBA00022605"/>
    </source>
</evidence>
<dbReference type="SUPFAM" id="SSF56784">
    <property type="entry name" value="HAD-like"/>
    <property type="match status" value="1"/>
</dbReference>
<dbReference type="PANTHER" id="PTHR43344">
    <property type="entry name" value="PHOSPHOSERINE PHOSPHATASE"/>
    <property type="match status" value="1"/>
</dbReference>
<comment type="catalytic activity">
    <reaction evidence="10">
        <text>O-phospho-D-serine + H2O = D-serine + phosphate</text>
        <dbReference type="Rhea" id="RHEA:24873"/>
        <dbReference type="ChEBI" id="CHEBI:15377"/>
        <dbReference type="ChEBI" id="CHEBI:35247"/>
        <dbReference type="ChEBI" id="CHEBI:43474"/>
        <dbReference type="ChEBI" id="CHEBI:58680"/>
        <dbReference type="EC" id="3.1.3.3"/>
    </reaction>
</comment>
<organism evidence="12 13">
    <name type="scientific">Fusobacterium nucleatum</name>
    <dbReference type="NCBI Taxonomy" id="851"/>
    <lineage>
        <taxon>Bacteria</taxon>
        <taxon>Fusobacteriati</taxon>
        <taxon>Fusobacteriota</taxon>
        <taxon>Fusobacteriia</taxon>
        <taxon>Fusobacteriales</taxon>
        <taxon>Fusobacteriaceae</taxon>
        <taxon>Fusobacterium</taxon>
    </lineage>
</organism>
<accession>A0A133PFG2</accession>
<dbReference type="GO" id="GO:0006564">
    <property type="term" value="P:L-serine biosynthetic process"/>
    <property type="evidence" value="ECO:0007669"/>
    <property type="project" value="UniProtKB-KW"/>
</dbReference>
<dbReference type="Proteomes" id="UP000070401">
    <property type="component" value="Unassembled WGS sequence"/>
</dbReference>
<comment type="cofactor">
    <cofactor evidence="1">
        <name>Mg(2+)</name>
        <dbReference type="ChEBI" id="CHEBI:18420"/>
    </cofactor>
</comment>
<dbReference type="InterPro" id="IPR050582">
    <property type="entry name" value="HAD-like_SerB"/>
</dbReference>
<proteinExistence type="predicted"/>
<feature type="chain" id="PRO_5007458226" description="phosphoserine phosphatase" evidence="11">
    <location>
        <begin position="24"/>
        <end position="380"/>
    </location>
</feature>
<dbReference type="EC" id="3.1.3.3" evidence="3"/>
<keyword evidence="13" id="KW-1185">Reference proteome</keyword>
<evidence type="ECO:0000256" key="10">
    <source>
        <dbReference type="ARBA" id="ARBA00048523"/>
    </source>
</evidence>
<dbReference type="PANTHER" id="PTHR43344:SF2">
    <property type="entry name" value="PHOSPHOSERINE PHOSPHATASE"/>
    <property type="match status" value="1"/>
</dbReference>
<dbReference type="InterPro" id="IPR023214">
    <property type="entry name" value="HAD_sf"/>
</dbReference>
<sequence>MNSILKNMARISLFLAISVGAMANLDEGRWVPKNREVLDKVISESKNQGNYAVFDWDYTSIYQDTQENLFRYQIDNLRFKMTPEQFSKAIRKDIPLDNFSDDYKNVKGQAINIEKIAADLDKDYAFLYKNYIKDKKMSLEKIKKTEEFKDFRGKLAFLYEAIGGSFSHDISYPWVLYLFEGMTVDEVKALAKEANDFGIGDKLDSYTIESSNVLTGKAGKVSHKYKSGLRTQPEIANLFRELQANGIKVYIISASLQDIVEVFATDKSYGYNLADGSVYGMRLEMDGDKYRAEYKAGYPQTQTKGKVEIINTYLKPKYNGKAPILVAGDSSGDANMLTEFKDTKVLLLMKREGKLDDVAKDGRALIQKRNAQTGLLDPKN</sequence>
<keyword evidence="6" id="KW-0378">Hydrolase</keyword>
<keyword evidence="4" id="KW-0028">Amino-acid biosynthesis</keyword>
<evidence type="ECO:0000256" key="11">
    <source>
        <dbReference type="SAM" id="SignalP"/>
    </source>
</evidence>
<evidence type="ECO:0000256" key="1">
    <source>
        <dbReference type="ARBA" id="ARBA00001946"/>
    </source>
</evidence>
<comment type="caution">
    <text evidence="12">The sequence shown here is derived from an EMBL/GenBank/DDBJ whole genome shotgun (WGS) entry which is preliminary data.</text>
</comment>
<dbReference type="Gene3D" id="3.40.50.1000">
    <property type="entry name" value="HAD superfamily/HAD-like"/>
    <property type="match status" value="1"/>
</dbReference>
<dbReference type="GO" id="GO:0000287">
    <property type="term" value="F:magnesium ion binding"/>
    <property type="evidence" value="ECO:0007669"/>
    <property type="project" value="TreeGrafter"/>
</dbReference>
<reference evidence="13" key="1">
    <citation type="submission" date="2016-01" db="EMBL/GenBank/DDBJ databases">
        <authorList>
            <person name="Mitreva M."/>
            <person name="Pepin K.H."/>
            <person name="Mihindukulasuriya K.A."/>
            <person name="Fulton R."/>
            <person name="Fronick C."/>
            <person name="O'Laughlin M."/>
            <person name="Miner T."/>
            <person name="Herter B."/>
            <person name="Rosa B.A."/>
            <person name="Cordes M."/>
            <person name="Tomlinson C."/>
            <person name="Wollam A."/>
            <person name="Palsikar V.B."/>
            <person name="Mardis E.R."/>
            <person name="Wilson R.K."/>
        </authorList>
    </citation>
    <scope>NUCLEOTIDE SEQUENCE [LARGE SCALE GENOMIC DNA]</scope>
    <source>
        <strain evidence="13">MJR7757B</strain>
    </source>
</reference>
<dbReference type="GO" id="GO:0005737">
    <property type="term" value="C:cytoplasm"/>
    <property type="evidence" value="ECO:0007669"/>
    <property type="project" value="TreeGrafter"/>
</dbReference>
<name>A0A133PFG2_FUSNU</name>
<dbReference type="EMBL" id="LRPY01000003">
    <property type="protein sequence ID" value="KXA27304.1"/>
    <property type="molecule type" value="Genomic_DNA"/>
</dbReference>
<dbReference type="InterPro" id="IPR036412">
    <property type="entry name" value="HAD-like_sf"/>
</dbReference>
<dbReference type="RefSeq" id="WP_081091038.1">
    <property type="nucleotide sequence ID" value="NZ_KQ956604.1"/>
</dbReference>
<keyword evidence="7" id="KW-0460">Magnesium</keyword>
<dbReference type="Gene3D" id="1.20.1440.320">
    <property type="match status" value="1"/>
</dbReference>
<gene>
    <name evidence="12" type="ORF">HMPREF3221_00046</name>
</gene>
<comment type="catalytic activity">
    <reaction evidence="9">
        <text>O-phospho-L-serine + H2O = L-serine + phosphate</text>
        <dbReference type="Rhea" id="RHEA:21208"/>
        <dbReference type="ChEBI" id="CHEBI:15377"/>
        <dbReference type="ChEBI" id="CHEBI:33384"/>
        <dbReference type="ChEBI" id="CHEBI:43474"/>
        <dbReference type="ChEBI" id="CHEBI:57524"/>
        <dbReference type="EC" id="3.1.3.3"/>
    </reaction>
</comment>
<evidence type="ECO:0000256" key="2">
    <source>
        <dbReference type="ARBA" id="ARBA00005135"/>
    </source>
</evidence>
<evidence type="ECO:0000256" key="6">
    <source>
        <dbReference type="ARBA" id="ARBA00022801"/>
    </source>
</evidence>
<evidence type="ECO:0000256" key="3">
    <source>
        <dbReference type="ARBA" id="ARBA00012640"/>
    </source>
</evidence>
<protein>
    <recommendedName>
        <fullName evidence="3">phosphoserine phosphatase</fullName>
        <ecNumber evidence="3">3.1.3.3</ecNumber>
    </recommendedName>
</protein>
<dbReference type="GO" id="GO:0036424">
    <property type="term" value="F:L-phosphoserine phosphatase activity"/>
    <property type="evidence" value="ECO:0007669"/>
    <property type="project" value="TreeGrafter"/>
</dbReference>
<dbReference type="AlphaFoldDB" id="A0A133PFG2"/>
<evidence type="ECO:0000256" key="8">
    <source>
        <dbReference type="ARBA" id="ARBA00023299"/>
    </source>
</evidence>
<keyword evidence="5" id="KW-0479">Metal-binding</keyword>
<evidence type="ECO:0000256" key="7">
    <source>
        <dbReference type="ARBA" id="ARBA00022842"/>
    </source>
</evidence>
<evidence type="ECO:0000313" key="12">
    <source>
        <dbReference type="EMBL" id="KXA27304.1"/>
    </source>
</evidence>
<dbReference type="Pfam" id="PF12710">
    <property type="entry name" value="HAD"/>
    <property type="match status" value="1"/>
</dbReference>
<feature type="signal peptide" evidence="11">
    <location>
        <begin position="1"/>
        <end position="23"/>
    </location>
</feature>
<evidence type="ECO:0000313" key="13">
    <source>
        <dbReference type="Proteomes" id="UP000070401"/>
    </source>
</evidence>
<comment type="pathway">
    <text evidence="2">Amino-acid biosynthesis; L-serine biosynthesis; L-serine from 3-phospho-D-glycerate: step 3/3.</text>
</comment>
<evidence type="ECO:0000256" key="9">
    <source>
        <dbReference type="ARBA" id="ARBA00048138"/>
    </source>
</evidence>
<keyword evidence="11" id="KW-0732">Signal</keyword>
<evidence type="ECO:0000256" key="5">
    <source>
        <dbReference type="ARBA" id="ARBA00022723"/>
    </source>
</evidence>
<dbReference type="PATRIC" id="fig|851.8.peg.47"/>